<keyword evidence="3" id="KW-1185">Reference proteome</keyword>
<feature type="compositionally biased region" description="Basic and acidic residues" evidence="1">
    <location>
        <begin position="51"/>
        <end position="70"/>
    </location>
</feature>
<dbReference type="AlphaFoldDB" id="A0A3P6QBK1"/>
<feature type="non-terminal residue" evidence="2">
    <location>
        <position position="102"/>
    </location>
</feature>
<sequence>MDRTAEMPKRDNDQLRKTGASTAHLAHQDRLADQDPKDHAEHQETVAQTDQWDHLAHQEDQAQWDHEDHAERWDLQANQANPVYNTKFPDQLAHVEPPVRWD</sequence>
<dbReference type="EMBL" id="UYRR01019897">
    <property type="protein sequence ID" value="VDK30204.1"/>
    <property type="molecule type" value="Genomic_DNA"/>
</dbReference>
<organism evidence="2 3">
    <name type="scientific">Anisakis simplex</name>
    <name type="common">Herring worm</name>
    <dbReference type="NCBI Taxonomy" id="6269"/>
    <lineage>
        <taxon>Eukaryota</taxon>
        <taxon>Metazoa</taxon>
        <taxon>Ecdysozoa</taxon>
        <taxon>Nematoda</taxon>
        <taxon>Chromadorea</taxon>
        <taxon>Rhabditida</taxon>
        <taxon>Spirurina</taxon>
        <taxon>Ascaridomorpha</taxon>
        <taxon>Ascaridoidea</taxon>
        <taxon>Anisakidae</taxon>
        <taxon>Anisakis</taxon>
        <taxon>Anisakis simplex complex</taxon>
    </lineage>
</organism>
<evidence type="ECO:0000256" key="1">
    <source>
        <dbReference type="SAM" id="MobiDB-lite"/>
    </source>
</evidence>
<feature type="compositionally biased region" description="Basic and acidic residues" evidence="1">
    <location>
        <begin position="1"/>
        <end position="16"/>
    </location>
</feature>
<gene>
    <name evidence="2" type="ORF">ASIM_LOCUS7850</name>
</gene>
<feature type="region of interest" description="Disordered" evidence="1">
    <location>
        <begin position="1"/>
        <end position="70"/>
    </location>
</feature>
<evidence type="ECO:0000313" key="2">
    <source>
        <dbReference type="EMBL" id="VDK30204.1"/>
    </source>
</evidence>
<feature type="compositionally biased region" description="Basic and acidic residues" evidence="1">
    <location>
        <begin position="26"/>
        <end position="44"/>
    </location>
</feature>
<protein>
    <submittedName>
        <fullName evidence="2">Uncharacterized protein</fullName>
    </submittedName>
</protein>
<reference evidence="2 3" key="1">
    <citation type="submission" date="2018-11" db="EMBL/GenBank/DDBJ databases">
        <authorList>
            <consortium name="Pathogen Informatics"/>
        </authorList>
    </citation>
    <scope>NUCLEOTIDE SEQUENCE [LARGE SCALE GENOMIC DNA]</scope>
</reference>
<name>A0A3P6QBK1_ANISI</name>
<proteinExistence type="predicted"/>
<evidence type="ECO:0000313" key="3">
    <source>
        <dbReference type="Proteomes" id="UP000267096"/>
    </source>
</evidence>
<dbReference type="Proteomes" id="UP000267096">
    <property type="component" value="Unassembled WGS sequence"/>
</dbReference>
<accession>A0A3P6QBK1</accession>